<sequence>MWRANGFLGFCCLLYIAFMLPPLSSCQSEIDFSDNGNGTFEGSGSEAVTETSGEVSEDPDSLNPTVVFLEDVDSESKEVISILNLDDENEGEGSSVSKNDSSISVNSNTFNGSLPVTTELPTVNKSLNKSGIGLLGTEANSTDISTINTPSSLLEPANSTSFSTGKGVNATQIDDNVELKSEITSTSPSPFTDEFVEILLANPAFVETFEISSNENVEGNSTSSPIIEVEGQTSGHIQDDATENNDIPTTYIPITPLKDNLPEGFESYPNPPEQNVVSNSSFQTVVASPLHDENYFPVFISILITGCILFIVFGFLFGRPSRSKPVKKAENVEAHAQPNDDMLRSYVSDRRESENAFLLTEFLKNERSPKPKKTKK</sequence>
<feature type="signal peptide" evidence="3">
    <location>
        <begin position="1"/>
        <end position="26"/>
    </location>
</feature>
<keyword evidence="3" id="KW-0732">Signal</keyword>
<dbReference type="EMBL" id="AZBU02000002">
    <property type="protein sequence ID" value="TKR93861.1"/>
    <property type="molecule type" value="Genomic_DNA"/>
</dbReference>
<evidence type="ECO:0000313" key="5">
    <source>
        <dbReference type="Proteomes" id="UP000298663"/>
    </source>
</evidence>
<dbReference type="AlphaFoldDB" id="A0A4U5PCE2"/>
<feature type="compositionally biased region" description="Polar residues" evidence="1">
    <location>
        <begin position="37"/>
        <end position="54"/>
    </location>
</feature>
<evidence type="ECO:0000256" key="1">
    <source>
        <dbReference type="SAM" id="MobiDB-lite"/>
    </source>
</evidence>
<dbReference type="Proteomes" id="UP000298663">
    <property type="component" value="Unassembled WGS sequence"/>
</dbReference>
<feature type="chain" id="PRO_5020467821" evidence="3">
    <location>
        <begin position="27"/>
        <end position="376"/>
    </location>
</feature>
<comment type="caution">
    <text evidence="4">The sequence shown here is derived from an EMBL/GenBank/DDBJ whole genome shotgun (WGS) entry which is preliminary data.</text>
</comment>
<organism evidence="4 5">
    <name type="scientific">Steinernema carpocapsae</name>
    <name type="common">Entomopathogenic nematode</name>
    <dbReference type="NCBI Taxonomy" id="34508"/>
    <lineage>
        <taxon>Eukaryota</taxon>
        <taxon>Metazoa</taxon>
        <taxon>Ecdysozoa</taxon>
        <taxon>Nematoda</taxon>
        <taxon>Chromadorea</taxon>
        <taxon>Rhabditida</taxon>
        <taxon>Tylenchina</taxon>
        <taxon>Panagrolaimomorpha</taxon>
        <taxon>Strongyloidoidea</taxon>
        <taxon>Steinernematidae</taxon>
        <taxon>Steinernema</taxon>
    </lineage>
</organism>
<protein>
    <submittedName>
        <fullName evidence="4">Uncharacterized protein</fullName>
    </submittedName>
</protein>
<keyword evidence="2" id="KW-0812">Transmembrane</keyword>
<accession>A0A4U5PCE2</accession>
<keyword evidence="5" id="KW-1185">Reference proteome</keyword>
<evidence type="ECO:0000313" key="4">
    <source>
        <dbReference type="EMBL" id="TKR93861.1"/>
    </source>
</evidence>
<feature type="transmembrane region" description="Helical" evidence="2">
    <location>
        <begin position="295"/>
        <end position="318"/>
    </location>
</feature>
<keyword evidence="2" id="KW-0472">Membrane</keyword>
<feature type="region of interest" description="Disordered" evidence="1">
    <location>
        <begin position="37"/>
        <end position="62"/>
    </location>
</feature>
<evidence type="ECO:0000256" key="3">
    <source>
        <dbReference type="SAM" id="SignalP"/>
    </source>
</evidence>
<reference evidence="4 5" key="2">
    <citation type="journal article" date="2019" name="G3 (Bethesda)">
        <title>Hybrid Assembly of the Genome of the Entomopathogenic Nematode Steinernema carpocapsae Identifies the X-Chromosome.</title>
        <authorList>
            <person name="Serra L."/>
            <person name="Macchietto M."/>
            <person name="Macias-Munoz A."/>
            <person name="McGill C.J."/>
            <person name="Rodriguez I.M."/>
            <person name="Rodriguez B."/>
            <person name="Murad R."/>
            <person name="Mortazavi A."/>
        </authorList>
    </citation>
    <scope>NUCLEOTIDE SEQUENCE [LARGE SCALE GENOMIC DNA]</scope>
    <source>
        <strain evidence="4 5">ALL</strain>
    </source>
</reference>
<keyword evidence="2" id="KW-1133">Transmembrane helix</keyword>
<name>A0A4U5PCE2_STECR</name>
<gene>
    <name evidence="4" type="ORF">L596_008238</name>
</gene>
<evidence type="ECO:0000256" key="2">
    <source>
        <dbReference type="SAM" id="Phobius"/>
    </source>
</evidence>
<reference evidence="4 5" key="1">
    <citation type="journal article" date="2015" name="Genome Biol.">
        <title>Comparative genomics of Steinernema reveals deeply conserved gene regulatory networks.</title>
        <authorList>
            <person name="Dillman A.R."/>
            <person name="Macchietto M."/>
            <person name="Porter C.F."/>
            <person name="Rogers A."/>
            <person name="Williams B."/>
            <person name="Antoshechkin I."/>
            <person name="Lee M.M."/>
            <person name="Goodwin Z."/>
            <person name="Lu X."/>
            <person name="Lewis E.E."/>
            <person name="Goodrich-Blair H."/>
            <person name="Stock S.P."/>
            <person name="Adams B.J."/>
            <person name="Sternberg P.W."/>
            <person name="Mortazavi A."/>
        </authorList>
    </citation>
    <scope>NUCLEOTIDE SEQUENCE [LARGE SCALE GENOMIC DNA]</scope>
    <source>
        <strain evidence="4 5">ALL</strain>
    </source>
</reference>
<proteinExistence type="predicted"/>